<accession>A0A511MZ85</accession>
<dbReference type="GO" id="GO:0046961">
    <property type="term" value="F:proton-transporting ATPase activity, rotational mechanism"/>
    <property type="evidence" value="ECO:0007669"/>
    <property type="project" value="InterPro"/>
</dbReference>
<sequence>MSNLASILETEVREEIAQIKRQSQEKAAEIVNQAKEQAQGLLESRKRALEGEFNAGVVRAKSAASLEVAALRLSAADSVQKRAFVEAEQKIRDLANSQSAEYRTILGKLIEEARGAIAEPEAVEVNPADLLLAQDVLADLGITATVRGNDQIQTGVRLVARGGRTSVQNTLLGRLAQSRDSLASQVARVLAE</sequence>
<dbReference type="OrthoDB" id="68858at2"/>
<dbReference type="GO" id="GO:0033178">
    <property type="term" value="C:proton-transporting two-sector ATPase complex, catalytic domain"/>
    <property type="evidence" value="ECO:0007669"/>
    <property type="project" value="InterPro"/>
</dbReference>
<evidence type="ECO:0000256" key="1">
    <source>
        <dbReference type="ARBA" id="ARBA00005901"/>
    </source>
</evidence>
<comment type="similarity">
    <text evidence="1">Belongs to the V-ATPase E subunit family.</text>
</comment>
<evidence type="ECO:0000313" key="5">
    <source>
        <dbReference type="Proteomes" id="UP000321306"/>
    </source>
</evidence>
<organism evidence="4 5">
    <name type="scientific">Deinococcus cellulosilyticus (strain DSM 18568 / NBRC 106333 / KACC 11606 / 5516J-15)</name>
    <dbReference type="NCBI Taxonomy" id="1223518"/>
    <lineage>
        <taxon>Bacteria</taxon>
        <taxon>Thermotogati</taxon>
        <taxon>Deinococcota</taxon>
        <taxon>Deinococci</taxon>
        <taxon>Deinococcales</taxon>
        <taxon>Deinococcaceae</taxon>
        <taxon>Deinococcus</taxon>
    </lineage>
</organism>
<evidence type="ECO:0000256" key="3">
    <source>
        <dbReference type="ARBA" id="ARBA00023065"/>
    </source>
</evidence>
<dbReference type="InterPro" id="IPR038495">
    <property type="entry name" value="ATPase_E_C"/>
</dbReference>
<dbReference type="Pfam" id="PF01991">
    <property type="entry name" value="vATP-synt_E"/>
    <property type="match status" value="1"/>
</dbReference>
<evidence type="ECO:0000313" key="4">
    <source>
        <dbReference type="EMBL" id="GEM45862.1"/>
    </source>
</evidence>
<keyword evidence="5" id="KW-1185">Reference proteome</keyword>
<dbReference type="EMBL" id="BJXB01000005">
    <property type="protein sequence ID" value="GEM45862.1"/>
    <property type="molecule type" value="Genomic_DNA"/>
</dbReference>
<proteinExistence type="inferred from homology"/>
<keyword evidence="2" id="KW-0813">Transport</keyword>
<dbReference type="InterPro" id="IPR002842">
    <property type="entry name" value="ATPase_V1_Esu"/>
</dbReference>
<evidence type="ECO:0000256" key="2">
    <source>
        <dbReference type="ARBA" id="ARBA00022448"/>
    </source>
</evidence>
<gene>
    <name evidence="4" type="primary">atpE</name>
    <name evidence="4" type="ORF">DC3_14970</name>
</gene>
<dbReference type="SUPFAM" id="SSF160527">
    <property type="entry name" value="V-type ATPase subunit E-like"/>
    <property type="match status" value="1"/>
</dbReference>
<dbReference type="Gene3D" id="1.20.5.620">
    <property type="entry name" value="F1F0 ATP synthase subunit B, membrane domain"/>
    <property type="match status" value="1"/>
</dbReference>
<name>A0A511MZ85_DEIC1</name>
<dbReference type="Proteomes" id="UP000321306">
    <property type="component" value="Unassembled WGS sequence"/>
</dbReference>
<comment type="caution">
    <text evidence="4">The sequence shown here is derived from an EMBL/GenBank/DDBJ whole genome shotgun (WGS) entry which is preliminary data.</text>
</comment>
<reference evidence="4 5" key="1">
    <citation type="submission" date="2019-07" db="EMBL/GenBank/DDBJ databases">
        <title>Whole genome shotgun sequence of Deinococcus cellulosilyticus NBRC 106333.</title>
        <authorList>
            <person name="Hosoyama A."/>
            <person name="Uohara A."/>
            <person name="Ohji S."/>
            <person name="Ichikawa N."/>
        </authorList>
    </citation>
    <scope>NUCLEOTIDE SEQUENCE [LARGE SCALE GENOMIC DNA]</scope>
    <source>
        <strain evidence="4 5">NBRC 106333</strain>
    </source>
</reference>
<dbReference type="Gene3D" id="3.30.2320.30">
    <property type="entry name" value="ATP synthase, E subunit, C-terminal"/>
    <property type="match status" value="1"/>
</dbReference>
<dbReference type="RefSeq" id="WP_146883528.1">
    <property type="nucleotide sequence ID" value="NZ_BJXB01000005.1"/>
</dbReference>
<keyword evidence="3" id="KW-0406">Ion transport</keyword>
<dbReference type="AlphaFoldDB" id="A0A511MZ85"/>
<protein>
    <submittedName>
        <fullName evidence="4">V-type ATP synthase subunit E</fullName>
    </submittedName>
</protein>